<dbReference type="PANTHER" id="PTHR43265">
    <property type="entry name" value="ESTERASE ESTD"/>
    <property type="match status" value="1"/>
</dbReference>
<evidence type="ECO:0000313" key="3">
    <source>
        <dbReference type="Proteomes" id="UP000316425"/>
    </source>
</evidence>
<gene>
    <name evidence="2" type="ORF">FPQ13_06080</name>
</gene>
<evidence type="ECO:0000259" key="1">
    <source>
        <dbReference type="Pfam" id="PF12146"/>
    </source>
</evidence>
<keyword evidence="3" id="KW-1185">Reference proteome</keyword>
<proteinExistence type="predicted"/>
<feature type="domain" description="Serine aminopeptidase S33" evidence="1">
    <location>
        <begin position="35"/>
        <end position="131"/>
    </location>
</feature>
<dbReference type="Gene3D" id="3.40.50.1820">
    <property type="entry name" value="alpha/beta hydrolase"/>
    <property type="match status" value="1"/>
</dbReference>
<evidence type="ECO:0000313" key="2">
    <source>
        <dbReference type="EMBL" id="TSJ65883.1"/>
    </source>
</evidence>
<dbReference type="EMBL" id="VMHE01000007">
    <property type="protein sequence ID" value="TSJ65883.1"/>
    <property type="molecule type" value="Genomic_DNA"/>
</dbReference>
<dbReference type="Pfam" id="PF12146">
    <property type="entry name" value="Hydrolase_4"/>
    <property type="match status" value="1"/>
</dbReference>
<keyword evidence="2" id="KW-0378">Hydrolase</keyword>
<protein>
    <submittedName>
        <fullName evidence="2">Alpha/beta hydrolase</fullName>
    </submittedName>
</protein>
<dbReference type="SUPFAM" id="SSF53474">
    <property type="entry name" value="alpha/beta-Hydrolases"/>
    <property type="match status" value="1"/>
</dbReference>
<name>A0A556PNB0_9BACI</name>
<dbReference type="OrthoDB" id="9809549at2"/>
<dbReference type="Proteomes" id="UP000316425">
    <property type="component" value="Unassembled WGS sequence"/>
</dbReference>
<organism evidence="2 3">
    <name type="scientific">Allobacillus salarius</name>
    <dbReference type="NCBI Taxonomy" id="1955272"/>
    <lineage>
        <taxon>Bacteria</taxon>
        <taxon>Bacillati</taxon>
        <taxon>Bacillota</taxon>
        <taxon>Bacilli</taxon>
        <taxon>Bacillales</taxon>
        <taxon>Bacillaceae</taxon>
        <taxon>Allobacillus</taxon>
    </lineage>
</organism>
<reference evidence="2 3" key="1">
    <citation type="submission" date="2019-07" db="EMBL/GenBank/DDBJ databases">
        <title>Allobacillus sp. nov. SKP isolated from shrimp paste of Euphausiacea.</title>
        <authorList>
            <person name="Kanchanasin P."/>
            <person name="Tanasupawat S."/>
            <person name="Shi W."/>
            <person name="Wu L."/>
            <person name="Ma J."/>
        </authorList>
    </citation>
    <scope>NUCLEOTIDE SEQUENCE [LARGE SCALE GENOMIC DNA]</scope>
    <source>
        <strain evidence="2 3">SKP4-8</strain>
    </source>
</reference>
<sequence length="276" mass="30556">MLPEEETDTVALIIPGSGPTDRNGNSVAGTNNSLKMLAELLREENIASLRYDKRGAGLNQEAIINEEDLFFDDFIDDAVFWLEKLRADDRFERLIVIGHSQGSLVGMTAAQQVEVDALVSLAGAGRPLNQVLQEQLSAQLDGELLAEAKQIIEQLENGHQVDDVSQPLQSTFRKSVQPFLISWMDYNPTTEISQLNIPVLIINGTTDLQVSVEDAKMLHSKAHNSELKIIEGMNHVLKSAPEERSENLKTYNQPNLPLADELKESIKVFLGKLDGN</sequence>
<accession>A0A556PNB0</accession>
<dbReference type="AlphaFoldDB" id="A0A556PNB0"/>
<dbReference type="GO" id="GO:0052689">
    <property type="term" value="F:carboxylic ester hydrolase activity"/>
    <property type="evidence" value="ECO:0007669"/>
    <property type="project" value="TreeGrafter"/>
</dbReference>
<dbReference type="InterPro" id="IPR053145">
    <property type="entry name" value="AB_hydrolase_Est10"/>
</dbReference>
<comment type="caution">
    <text evidence="2">The sequence shown here is derived from an EMBL/GenBank/DDBJ whole genome shotgun (WGS) entry which is preliminary data.</text>
</comment>
<dbReference type="InterPro" id="IPR029058">
    <property type="entry name" value="AB_hydrolase_fold"/>
</dbReference>
<dbReference type="InterPro" id="IPR022742">
    <property type="entry name" value="Hydrolase_4"/>
</dbReference>
<dbReference type="PANTHER" id="PTHR43265:SF1">
    <property type="entry name" value="ESTERASE ESTD"/>
    <property type="match status" value="1"/>
</dbReference>